<accession>A0ABV1DUD5</accession>
<gene>
    <name evidence="1" type="ORF">WMO65_23525</name>
</gene>
<dbReference type="Proteomes" id="UP001457898">
    <property type="component" value="Unassembled WGS sequence"/>
</dbReference>
<comment type="caution">
    <text evidence="1">The sequence shown here is derived from an EMBL/GenBank/DDBJ whole genome shotgun (WGS) entry which is preliminary data.</text>
</comment>
<evidence type="ECO:0000313" key="2">
    <source>
        <dbReference type="Proteomes" id="UP001457898"/>
    </source>
</evidence>
<keyword evidence="2" id="KW-1185">Reference proteome</keyword>
<organism evidence="1 2">
    <name type="scientific">Blautia caccae</name>
    <dbReference type="NCBI Taxonomy" id="3133175"/>
    <lineage>
        <taxon>Bacteria</taxon>
        <taxon>Bacillati</taxon>
        <taxon>Bacillota</taxon>
        <taxon>Clostridia</taxon>
        <taxon>Lachnospirales</taxon>
        <taxon>Lachnospiraceae</taxon>
        <taxon>Blautia</taxon>
    </lineage>
</organism>
<name>A0ABV1DUD5_9FIRM</name>
<reference evidence="1 2" key="1">
    <citation type="submission" date="2024-03" db="EMBL/GenBank/DDBJ databases">
        <title>Human intestinal bacterial collection.</title>
        <authorList>
            <person name="Pauvert C."/>
            <person name="Hitch T.C.A."/>
            <person name="Clavel T."/>
        </authorList>
    </citation>
    <scope>NUCLEOTIDE SEQUENCE [LARGE SCALE GENOMIC DNA]</scope>
    <source>
        <strain evidence="1 2">CLA-SR-H028</strain>
    </source>
</reference>
<protein>
    <submittedName>
        <fullName evidence="1">Myo-inosose-2 dehydratase</fullName>
    </submittedName>
</protein>
<dbReference type="EMBL" id="JBBMFP010000030">
    <property type="protein sequence ID" value="MEQ2433970.1"/>
    <property type="molecule type" value="Genomic_DNA"/>
</dbReference>
<evidence type="ECO:0000313" key="1">
    <source>
        <dbReference type="EMBL" id="MEQ2433970.1"/>
    </source>
</evidence>
<sequence>MFNKEKVKLGIAPIAWTNDDLPDLGKENTFEQCVSEMALAGFT</sequence>
<proteinExistence type="predicted"/>
<feature type="non-terminal residue" evidence="1">
    <location>
        <position position="43"/>
    </location>
</feature>
<dbReference type="Gene3D" id="3.20.20.150">
    <property type="entry name" value="Divalent-metal-dependent TIM barrel enzymes"/>
    <property type="match status" value="1"/>
</dbReference>